<evidence type="ECO:0000259" key="1">
    <source>
        <dbReference type="PROSITE" id="PS50125"/>
    </source>
</evidence>
<dbReference type="SMART" id="SM00065">
    <property type="entry name" value="GAF"/>
    <property type="match status" value="2"/>
</dbReference>
<dbReference type="Pfam" id="PF00211">
    <property type="entry name" value="Guanylate_cyc"/>
    <property type="match status" value="1"/>
</dbReference>
<dbReference type="InterPro" id="IPR050697">
    <property type="entry name" value="Adenylyl/Guanylyl_Cyclase_3/4"/>
</dbReference>
<dbReference type="AlphaFoldDB" id="A0A2G6KEY4"/>
<name>A0A2G6KEY4_9BACT</name>
<dbReference type="InterPro" id="IPR003018">
    <property type="entry name" value="GAF"/>
</dbReference>
<protein>
    <recommendedName>
        <fullName evidence="1">Guanylate cyclase domain-containing protein</fullName>
    </recommendedName>
</protein>
<proteinExistence type="predicted"/>
<dbReference type="Pfam" id="PF13185">
    <property type="entry name" value="GAF_2"/>
    <property type="match status" value="1"/>
</dbReference>
<gene>
    <name evidence="2" type="ORF">CSA56_11860</name>
</gene>
<evidence type="ECO:0000313" key="3">
    <source>
        <dbReference type="Proteomes" id="UP000230821"/>
    </source>
</evidence>
<evidence type="ECO:0000313" key="2">
    <source>
        <dbReference type="EMBL" id="PIE33369.1"/>
    </source>
</evidence>
<dbReference type="InterPro" id="IPR029016">
    <property type="entry name" value="GAF-like_dom_sf"/>
</dbReference>
<dbReference type="Gene3D" id="3.30.450.40">
    <property type="match status" value="2"/>
</dbReference>
<dbReference type="SUPFAM" id="SSF55781">
    <property type="entry name" value="GAF domain-like"/>
    <property type="match status" value="2"/>
</dbReference>
<sequence length="557" mass="62008">MADVIDDKIFGDDMGERMEAQDIKKLQQQLALKQKELDLILAIDDIRDMMSEPSTMMTALAGILARQIDATLCGICLVERDTQRLILKAVSDRSGQFGYLDSESLHELHTCTTGSQDIFVWSGDDIPPLLQSRYVSEDVCIAAVPICLNGERLGLIVLIRTGTGFGPDDIELIKIAESQVDSAVIQAWEYHTLQQRNKELEAIYQIDNIRDRHLSFDQMLSTVLGALRKIIQAEAGFIMLYNESERRLDLRANTKDDLFPFALHAEAIHRIASESLQQSKMVWYNEFDPVLRSIMCLPLILENKIIGVLGVINRYGQQGFDSEDRRLLSAIASQMDTAIFESLEKRHLRDVLGRSVDPNIMERLLSSSGDDMVNCERSVLSVLYADLRGSTALAEHTEPERLLRFINDYLGQMTDVILAQEGTLDKFVGDEVMALFGAPFPQADHALRAIHVAIEMQAEHQKIMAAWEGQGVTPCPIGIGIASGELIVGEVGCKKRTDYTVIGRAANLGARICSVAKGGEILISQETYNLVQDQIEVEPIVGVKMKGIPDDVTIYRV</sequence>
<comment type="caution">
    <text evidence="2">The sequence shown here is derived from an EMBL/GenBank/DDBJ whole genome shotgun (WGS) entry which is preliminary data.</text>
</comment>
<dbReference type="PROSITE" id="PS50125">
    <property type="entry name" value="GUANYLATE_CYCLASE_2"/>
    <property type="match status" value="1"/>
</dbReference>
<dbReference type="SUPFAM" id="SSF55073">
    <property type="entry name" value="Nucleotide cyclase"/>
    <property type="match status" value="1"/>
</dbReference>
<dbReference type="GO" id="GO:0009190">
    <property type="term" value="P:cyclic nucleotide biosynthetic process"/>
    <property type="evidence" value="ECO:0007669"/>
    <property type="project" value="InterPro"/>
</dbReference>
<dbReference type="PANTHER" id="PTHR43081">
    <property type="entry name" value="ADENYLATE CYCLASE, TERMINAL-DIFFERENTIATION SPECIFIC-RELATED"/>
    <property type="match status" value="1"/>
</dbReference>
<dbReference type="InterPro" id="IPR029787">
    <property type="entry name" value="Nucleotide_cyclase"/>
</dbReference>
<organism evidence="2 3">
    <name type="scientific">candidate division KSB3 bacterium</name>
    <dbReference type="NCBI Taxonomy" id="2044937"/>
    <lineage>
        <taxon>Bacteria</taxon>
        <taxon>candidate division KSB3</taxon>
    </lineage>
</organism>
<dbReference type="InterPro" id="IPR001054">
    <property type="entry name" value="A/G_cyclase"/>
</dbReference>
<dbReference type="PANTHER" id="PTHR43081:SF1">
    <property type="entry name" value="ADENYLATE CYCLASE, TERMINAL-DIFFERENTIATION SPECIFIC"/>
    <property type="match status" value="1"/>
</dbReference>
<dbReference type="CDD" id="cd07302">
    <property type="entry name" value="CHD"/>
    <property type="match status" value="1"/>
</dbReference>
<reference evidence="2 3" key="1">
    <citation type="submission" date="2017-10" db="EMBL/GenBank/DDBJ databases">
        <title>Novel microbial diversity and functional potential in the marine mammal oral microbiome.</title>
        <authorList>
            <person name="Dudek N.K."/>
            <person name="Sun C.L."/>
            <person name="Burstein D."/>
            <person name="Kantor R.S."/>
            <person name="Aliaga Goltsman D.S."/>
            <person name="Bik E.M."/>
            <person name="Thomas B.C."/>
            <person name="Banfield J.F."/>
            <person name="Relman D.A."/>
        </authorList>
    </citation>
    <scope>NUCLEOTIDE SEQUENCE [LARGE SCALE GENOMIC DNA]</scope>
    <source>
        <strain evidence="2">DOLJORAL78_47_16</strain>
    </source>
</reference>
<dbReference type="EMBL" id="PDSK01000099">
    <property type="protein sequence ID" value="PIE33369.1"/>
    <property type="molecule type" value="Genomic_DNA"/>
</dbReference>
<dbReference type="Gene3D" id="3.30.70.1230">
    <property type="entry name" value="Nucleotide cyclase"/>
    <property type="match status" value="1"/>
</dbReference>
<dbReference type="GO" id="GO:0004016">
    <property type="term" value="F:adenylate cyclase activity"/>
    <property type="evidence" value="ECO:0007669"/>
    <property type="project" value="UniProtKB-ARBA"/>
</dbReference>
<dbReference type="GO" id="GO:0035556">
    <property type="term" value="P:intracellular signal transduction"/>
    <property type="evidence" value="ECO:0007669"/>
    <property type="project" value="InterPro"/>
</dbReference>
<dbReference type="SMART" id="SM00044">
    <property type="entry name" value="CYCc"/>
    <property type="match status" value="1"/>
</dbReference>
<feature type="domain" description="Guanylate cyclase" evidence="1">
    <location>
        <begin position="381"/>
        <end position="513"/>
    </location>
</feature>
<accession>A0A2G6KEY4</accession>
<dbReference type="Proteomes" id="UP000230821">
    <property type="component" value="Unassembled WGS sequence"/>
</dbReference>